<evidence type="ECO:0008006" key="5">
    <source>
        <dbReference type="Google" id="ProtNLM"/>
    </source>
</evidence>
<gene>
    <name evidence="3" type="ORF">ACFQT0_07600</name>
</gene>
<sequence length="281" mass="30160">MRTSSLRSLALACLASGLLLTTACQRESDATPDDITTAEDRSDDNIETAVSSDAAQSAGPVDPNVQGSAYATTDAEFRLKFGACATRSYDFVTRTLTIDFGPTNCLCPDGRNRRGKIQVRFTTDVTTRRAGAVVTRTNYFVNDNQHTATRTFTDLGLGSFSVDVTNASIIRANNGGTHSWTANWVFTRTAGYGTPQASDDVYSVTGSSNGTNRKGVTYSTTVQTPLIKRGDCFKYFVAGTISITNSNARAMVLNYDPSGTQACDRIASVTVNGRTKTITLR</sequence>
<dbReference type="PROSITE" id="PS51257">
    <property type="entry name" value="PROKAR_LIPOPROTEIN"/>
    <property type="match status" value="1"/>
</dbReference>
<protein>
    <recommendedName>
        <fullName evidence="5">Lipoprotein</fullName>
    </recommendedName>
</protein>
<reference evidence="4" key="1">
    <citation type="journal article" date="2019" name="Int. J. Syst. Evol. Microbiol.">
        <title>The Global Catalogue of Microorganisms (GCM) 10K type strain sequencing project: providing services to taxonomists for standard genome sequencing and annotation.</title>
        <authorList>
            <consortium name="The Broad Institute Genomics Platform"/>
            <consortium name="The Broad Institute Genome Sequencing Center for Infectious Disease"/>
            <person name="Wu L."/>
            <person name="Ma J."/>
        </authorList>
    </citation>
    <scope>NUCLEOTIDE SEQUENCE [LARGE SCALE GENOMIC DNA]</scope>
    <source>
        <strain evidence="4">JCM 19635</strain>
    </source>
</reference>
<evidence type="ECO:0000256" key="1">
    <source>
        <dbReference type="SAM" id="MobiDB-lite"/>
    </source>
</evidence>
<accession>A0ABW2U317</accession>
<proteinExistence type="predicted"/>
<evidence type="ECO:0000256" key="2">
    <source>
        <dbReference type="SAM" id="SignalP"/>
    </source>
</evidence>
<dbReference type="Proteomes" id="UP001596513">
    <property type="component" value="Unassembled WGS sequence"/>
</dbReference>
<dbReference type="RefSeq" id="WP_380201712.1">
    <property type="nucleotide sequence ID" value="NZ_JBHTEK010000001.1"/>
</dbReference>
<feature type="chain" id="PRO_5047265592" description="Lipoprotein" evidence="2">
    <location>
        <begin position="24"/>
        <end position="281"/>
    </location>
</feature>
<organism evidence="3 4">
    <name type="scientific">Hymenobacter humi</name>
    <dbReference type="NCBI Taxonomy" id="1411620"/>
    <lineage>
        <taxon>Bacteria</taxon>
        <taxon>Pseudomonadati</taxon>
        <taxon>Bacteroidota</taxon>
        <taxon>Cytophagia</taxon>
        <taxon>Cytophagales</taxon>
        <taxon>Hymenobacteraceae</taxon>
        <taxon>Hymenobacter</taxon>
    </lineage>
</organism>
<feature type="region of interest" description="Disordered" evidence="1">
    <location>
        <begin position="29"/>
        <end position="67"/>
    </location>
</feature>
<dbReference type="EMBL" id="JBHTEK010000001">
    <property type="protein sequence ID" value="MFC7667294.1"/>
    <property type="molecule type" value="Genomic_DNA"/>
</dbReference>
<evidence type="ECO:0000313" key="3">
    <source>
        <dbReference type="EMBL" id="MFC7667294.1"/>
    </source>
</evidence>
<name>A0ABW2U317_9BACT</name>
<evidence type="ECO:0000313" key="4">
    <source>
        <dbReference type="Proteomes" id="UP001596513"/>
    </source>
</evidence>
<feature type="signal peptide" evidence="2">
    <location>
        <begin position="1"/>
        <end position="23"/>
    </location>
</feature>
<keyword evidence="2" id="KW-0732">Signal</keyword>
<comment type="caution">
    <text evidence="3">The sequence shown here is derived from an EMBL/GenBank/DDBJ whole genome shotgun (WGS) entry which is preliminary data.</text>
</comment>
<keyword evidence="4" id="KW-1185">Reference proteome</keyword>